<feature type="transmembrane region" description="Helical" evidence="1">
    <location>
        <begin position="25"/>
        <end position="41"/>
    </location>
</feature>
<dbReference type="Proteomes" id="UP000037982">
    <property type="component" value="Unassembled WGS sequence"/>
</dbReference>
<keyword evidence="1" id="KW-1133">Transmembrane helix</keyword>
<gene>
    <name evidence="2" type="ORF">ADL29_07970</name>
</gene>
<keyword evidence="1" id="KW-0812">Transmembrane</keyword>
<dbReference type="EMBL" id="LGKG01000046">
    <property type="protein sequence ID" value="KPC65286.1"/>
    <property type="molecule type" value="Genomic_DNA"/>
</dbReference>
<evidence type="ECO:0000313" key="2">
    <source>
        <dbReference type="EMBL" id="KPC65286.1"/>
    </source>
</evidence>
<evidence type="ECO:0000313" key="3">
    <source>
        <dbReference type="Proteomes" id="UP000037982"/>
    </source>
</evidence>
<dbReference type="AlphaFoldDB" id="A0A0N0XXY6"/>
<feature type="transmembrane region" description="Helical" evidence="1">
    <location>
        <begin position="48"/>
        <end position="66"/>
    </location>
</feature>
<comment type="caution">
    <text evidence="2">The sequence shown here is derived from an EMBL/GenBank/DDBJ whole genome shotgun (WGS) entry which is preliminary data.</text>
</comment>
<organism evidence="2 3">
    <name type="scientific">Streptomyces chattanoogensis</name>
    <dbReference type="NCBI Taxonomy" id="66876"/>
    <lineage>
        <taxon>Bacteria</taxon>
        <taxon>Bacillati</taxon>
        <taxon>Actinomycetota</taxon>
        <taxon>Actinomycetes</taxon>
        <taxon>Kitasatosporales</taxon>
        <taxon>Streptomycetaceae</taxon>
        <taxon>Streptomyces</taxon>
    </lineage>
</organism>
<evidence type="ECO:0000256" key="1">
    <source>
        <dbReference type="SAM" id="Phobius"/>
    </source>
</evidence>
<accession>A0A0N0XXY6</accession>
<proteinExistence type="predicted"/>
<protein>
    <submittedName>
        <fullName evidence="2">Uncharacterized protein</fullName>
    </submittedName>
</protein>
<keyword evidence="3" id="KW-1185">Reference proteome</keyword>
<sequence>MRRFLAGALVLLTHQGETWIDATLVGAVPALAVIGVALVLVRHRFPVASVVGPAALMGVAPAAALLNPHGEPMPCGFVGVLDTKYPVVQTSAAVRGKAAFDYKYGATVGQDTSQTSGWSVGEVPDRVNGWVEGRANGGEYLGYIVYKLDFTDGSGNRKQKMALIPARVLIQAPGNSVPMTFVKRQG</sequence>
<keyword evidence="1" id="KW-0472">Membrane</keyword>
<dbReference type="RefSeq" id="WP_053923005.1">
    <property type="nucleotide sequence ID" value="NZ_LGKG01000046.1"/>
</dbReference>
<dbReference type="PATRIC" id="fig|66876.3.peg.1746"/>
<reference evidence="3" key="1">
    <citation type="submission" date="2015-07" db="EMBL/GenBank/DDBJ databases">
        <authorList>
            <person name="Ju K.-S."/>
            <person name="Doroghazi J.R."/>
            <person name="Metcalf W.W."/>
        </authorList>
    </citation>
    <scope>NUCLEOTIDE SEQUENCE [LARGE SCALE GENOMIC DNA]</scope>
    <source>
        <strain evidence="3">NRRL ISP-5002</strain>
    </source>
</reference>
<name>A0A0N0XXY6_9ACTN</name>